<evidence type="ECO:0000259" key="3">
    <source>
        <dbReference type="PROSITE" id="PS50977"/>
    </source>
</evidence>
<dbReference type="PANTHER" id="PTHR30055">
    <property type="entry name" value="HTH-TYPE TRANSCRIPTIONAL REGULATOR RUTR"/>
    <property type="match status" value="1"/>
</dbReference>
<sequence>MTTVPDPEDLTARARIRDAALWHFGEHGFERATIRGIAETAGVSLGLVRHHFGSKQALREACDEHIMKMIHRLHEQAASTSQSAINPVAVMGPYQRYLARALTEGAAAPVFDDMVRIGEQWLAEADKSRPDPPDVDPKARSAVIAAMALSVAVLSQHVSRGLGADVNTPEGEAKLLRAIVDIYSHPLLSPEEAAAIREALDRGQTP</sequence>
<keyword evidence="5" id="KW-1185">Reference proteome</keyword>
<dbReference type="Proteomes" id="UP001603978">
    <property type="component" value="Unassembled WGS sequence"/>
</dbReference>
<dbReference type="RefSeq" id="WP_393163388.1">
    <property type="nucleotide sequence ID" value="NZ_JBICRM010000004.1"/>
</dbReference>
<evidence type="ECO:0000313" key="5">
    <source>
        <dbReference type="Proteomes" id="UP001603978"/>
    </source>
</evidence>
<feature type="DNA-binding region" description="H-T-H motif" evidence="2">
    <location>
        <begin position="33"/>
        <end position="52"/>
    </location>
</feature>
<dbReference type="EMBL" id="JBICRM010000004">
    <property type="protein sequence ID" value="MFG1703040.1"/>
    <property type="molecule type" value="Genomic_DNA"/>
</dbReference>
<name>A0ABW7A6T6_9ACTN</name>
<dbReference type="PROSITE" id="PS01081">
    <property type="entry name" value="HTH_TETR_1"/>
    <property type="match status" value="1"/>
</dbReference>
<dbReference type="Gene3D" id="1.10.357.10">
    <property type="entry name" value="Tetracycline Repressor, domain 2"/>
    <property type="match status" value="1"/>
</dbReference>
<dbReference type="Pfam" id="PF00440">
    <property type="entry name" value="TetR_N"/>
    <property type="match status" value="1"/>
</dbReference>
<dbReference type="InterPro" id="IPR009057">
    <property type="entry name" value="Homeodomain-like_sf"/>
</dbReference>
<keyword evidence="1 2" id="KW-0238">DNA-binding</keyword>
<proteinExistence type="predicted"/>
<organism evidence="4 5">
    <name type="scientific">Nonomuraea marmarensis</name>
    <dbReference type="NCBI Taxonomy" id="3351344"/>
    <lineage>
        <taxon>Bacteria</taxon>
        <taxon>Bacillati</taxon>
        <taxon>Actinomycetota</taxon>
        <taxon>Actinomycetes</taxon>
        <taxon>Streptosporangiales</taxon>
        <taxon>Streptosporangiaceae</taxon>
        <taxon>Nonomuraea</taxon>
    </lineage>
</organism>
<dbReference type="PRINTS" id="PR00455">
    <property type="entry name" value="HTHTETR"/>
</dbReference>
<gene>
    <name evidence="4" type="ORF">ACFLIM_07595</name>
</gene>
<accession>A0ABW7A6T6</accession>
<feature type="domain" description="HTH tetR-type" evidence="3">
    <location>
        <begin position="10"/>
        <end position="70"/>
    </location>
</feature>
<dbReference type="PANTHER" id="PTHR30055:SF146">
    <property type="entry name" value="HTH-TYPE TRANSCRIPTIONAL DUAL REGULATOR CECR"/>
    <property type="match status" value="1"/>
</dbReference>
<dbReference type="InterPro" id="IPR001647">
    <property type="entry name" value="HTH_TetR"/>
</dbReference>
<dbReference type="SUPFAM" id="SSF46689">
    <property type="entry name" value="Homeodomain-like"/>
    <property type="match status" value="1"/>
</dbReference>
<dbReference type="PROSITE" id="PS50977">
    <property type="entry name" value="HTH_TETR_2"/>
    <property type="match status" value="1"/>
</dbReference>
<dbReference type="InterPro" id="IPR050109">
    <property type="entry name" value="HTH-type_TetR-like_transc_reg"/>
</dbReference>
<evidence type="ECO:0000256" key="1">
    <source>
        <dbReference type="ARBA" id="ARBA00023125"/>
    </source>
</evidence>
<dbReference type="InterPro" id="IPR023772">
    <property type="entry name" value="DNA-bd_HTH_TetR-type_CS"/>
</dbReference>
<evidence type="ECO:0000313" key="4">
    <source>
        <dbReference type="EMBL" id="MFG1703040.1"/>
    </source>
</evidence>
<protein>
    <submittedName>
        <fullName evidence="4">TetR/AcrR family transcriptional regulator</fullName>
    </submittedName>
</protein>
<comment type="caution">
    <text evidence="4">The sequence shown here is derived from an EMBL/GenBank/DDBJ whole genome shotgun (WGS) entry which is preliminary data.</text>
</comment>
<evidence type="ECO:0000256" key="2">
    <source>
        <dbReference type="PROSITE-ProRule" id="PRU00335"/>
    </source>
</evidence>
<reference evidence="4 5" key="1">
    <citation type="submission" date="2024-10" db="EMBL/GenBank/DDBJ databases">
        <authorList>
            <person name="Topkara A.R."/>
            <person name="Saygin H."/>
        </authorList>
    </citation>
    <scope>NUCLEOTIDE SEQUENCE [LARGE SCALE GENOMIC DNA]</scope>
    <source>
        <strain evidence="4 5">M3C6</strain>
    </source>
</reference>